<reference evidence="1" key="2">
    <citation type="submission" date="2020-09" db="EMBL/GenBank/DDBJ databases">
        <authorList>
            <person name="Sun Q."/>
            <person name="Zhou Y."/>
        </authorList>
    </citation>
    <scope>NUCLEOTIDE SEQUENCE</scope>
    <source>
        <strain evidence="1">CGMCC 1.12187</strain>
    </source>
</reference>
<keyword evidence="2" id="KW-1185">Reference proteome</keyword>
<comment type="caution">
    <text evidence="1">The sequence shown here is derived from an EMBL/GenBank/DDBJ whole genome shotgun (WGS) entry which is preliminary data.</text>
</comment>
<dbReference type="Proteomes" id="UP000638848">
    <property type="component" value="Unassembled WGS sequence"/>
</dbReference>
<proteinExistence type="predicted"/>
<evidence type="ECO:0000313" key="1">
    <source>
        <dbReference type="EMBL" id="GGG45929.1"/>
    </source>
</evidence>
<dbReference type="AlphaFoldDB" id="A0A917GH27"/>
<protein>
    <submittedName>
        <fullName evidence="1">Uncharacterized protein</fullName>
    </submittedName>
</protein>
<name>A0A917GH27_9MICC</name>
<dbReference type="RefSeq" id="WP_188534286.1">
    <property type="nucleotide sequence ID" value="NZ_BMEQ01000002.1"/>
</dbReference>
<accession>A0A917GH27</accession>
<gene>
    <name evidence="1" type="ORF">GCM10011374_05280</name>
</gene>
<sequence length="166" mass="17256">MIPISASAQAWAVKVCANASEDKVRALVHHLYDHESRLLAEVWGLFCGDEVEAAVLDADACVEGAFLCRGDAARAVRDARNARVAKDAVAAQEHAGVARRTAARAEAFARNAEDLLAAVGSRAGIGEAELKALAARADHARSLAEEVGASAREAEAHAAESCAQTG</sequence>
<organism evidence="1 2">
    <name type="scientific">Kocuria dechangensis</name>
    <dbReference type="NCBI Taxonomy" id="1176249"/>
    <lineage>
        <taxon>Bacteria</taxon>
        <taxon>Bacillati</taxon>
        <taxon>Actinomycetota</taxon>
        <taxon>Actinomycetes</taxon>
        <taxon>Micrococcales</taxon>
        <taxon>Micrococcaceae</taxon>
        <taxon>Kocuria</taxon>
    </lineage>
</organism>
<reference evidence="1" key="1">
    <citation type="journal article" date="2014" name="Int. J. Syst. Evol. Microbiol.">
        <title>Complete genome sequence of Corynebacterium casei LMG S-19264T (=DSM 44701T), isolated from a smear-ripened cheese.</title>
        <authorList>
            <consortium name="US DOE Joint Genome Institute (JGI-PGF)"/>
            <person name="Walter F."/>
            <person name="Albersmeier A."/>
            <person name="Kalinowski J."/>
            <person name="Ruckert C."/>
        </authorList>
    </citation>
    <scope>NUCLEOTIDE SEQUENCE</scope>
    <source>
        <strain evidence="1">CGMCC 1.12187</strain>
    </source>
</reference>
<evidence type="ECO:0000313" key="2">
    <source>
        <dbReference type="Proteomes" id="UP000638848"/>
    </source>
</evidence>
<dbReference type="EMBL" id="BMEQ01000002">
    <property type="protein sequence ID" value="GGG45929.1"/>
    <property type="molecule type" value="Genomic_DNA"/>
</dbReference>